<proteinExistence type="predicted"/>
<evidence type="ECO:0000313" key="2">
    <source>
        <dbReference type="EMBL" id="EZG47653.1"/>
    </source>
</evidence>
<gene>
    <name evidence="2" type="ORF">GNI_130790</name>
</gene>
<protein>
    <submittedName>
        <fullName evidence="2">Uncharacterized protein</fullName>
    </submittedName>
</protein>
<dbReference type="Proteomes" id="UP000019763">
    <property type="component" value="Unassembled WGS sequence"/>
</dbReference>
<feature type="coiled-coil region" evidence="1">
    <location>
        <begin position="86"/>
        <end position="117"/>
    </location>
</feature>
<evidence type="ECO:0000256" key="1">
    <source>
        <dbReference type="SAM" id="Coils"/>
    </source>
</evidence>
<dbReference type="GeneID" id="22914577"/>
<accession>A0A023B1F5</accession>
<comment type="caution">
    <text evidence="2">The sequence shown here is derived from an EMBL/GenBank/DDBJ whole genome shotgun (WGS) entry which is preliminary data.</text>
</comment>
<dbReference type="VEuPathDB" id="CryptoDB:GNI_130790"/>
<dbReference type="RefSeq" id="XP_011132155.1">
    <property type="nucleotide sequence ID" value="XM_011133853.1"/>
</dbReference>
<dbReference type="AlphaFoldDB" id="A0A023B1F5"/>
<name>A0A023B1F5_GRENI</name>
<dbReference type="EMBL" id="AFNH02000976">
    <property type="protein sequence ID" value="EZG47653.1"/>
    <property type="molecule type" value="Genomic_DNA"/>
</dbReference>
<evidence type="ECO:0000313" key="3">
    <source>
        <dbReference type="Proteomes" id="UP000019763"/>
    </source>
</evidence>
<organism evidence="2 3">
    <name type="scientific">Gregarina niphandrodes</name>
    <name type="common">Septate eugregarine</name>
    <dbReference type="NCBI Taxonomy" id="110365"/>
    <lineage>
        <taxon>Eukaryota</taxon>
        <taxon>Sar</taxon>
        <taxon>Alveolata</taxon>
        <taxon>Apicomplexa</taxon>
        <taxon>Conoidasida</taxon>
        <taxon>Gregarinasina</taxon>
        <taxon>Eugregarinorida</taxon>
        <taxon>Gregarinidae</taxon>
        <taxon>Gregarina</taxon>
    </lineage>
</organism>
<keyword evidence="1" id="KW-0175">Coiled coil</keyword>
<keyword evidence="3" id="KW-1185">Reference proteome</keyword>
<sequence length="143" mass="16370">MSTFQSPYFQQQLAIAVQAERVLAVRDKLVKRSREAEECREYISALTQPSHPVRVTRTGYVYKRLSDPAAVNHSAAFEILSAPTALELNQKERAALVREIEALKKQQKDELRKLVDLKPDFNANPELRFLLNQREDDESSDDA</sequence>
<reference evidence="2" key="1">
    <citation type="submission" date="2013-12" db="EMBL/GenBank/DDBJ databases">
        <authorList>
            <person name="Omoto C.K."/>
            <person name="Sibley D."/>
            <person name="Venepally P."/>
            <person name="Hadjithomas M."/>
            <person name="Karamycheva S."/>
            <person name="Brunk B."/>
            <person name="Roos D."/>
            <person name="Caler E."/>
            <person name="Lorenzi H."/>
        </authorList>
    </citation>
    <scope>NUCLEOTIDE SEQUENCE</scope>
</reference>